<gene>
    <name evidence="1" type="ORF">SV7mr_27930</name>
</gene>
<protein>
    <submittedName>
        <fullName evidence="1">Uncharacterized protein</fullName>
    </submittedName>
</protein>
<dbReference type="AlphaFoldDB" id="A0A517SW10"/>
<dbReference type="Proteomes" id="UP000315003">
    <property type="component" value="Chromosome"/>
</dbReference>
<accession>A0A517SW10</accession>
<proteinExistence type="predicted"/>
<dbReference type="PROSITE" id="PS51257">
    <property type="entry name" value="PROKAR_LIPOPROTEIN"/>
    <property type="match status" value="1"/>
</dbReference>
<keyword evidence="2" id="KW-1185">Reference proteome</keyword>
<reference evidence="1 2" key="1">
    <citation type="submission" date="2019-02" db="EMBL/GenBank/DDBJ databases">
        <title>Deep-cultivation of Planctomycetes and their phenomic and genomic characterization uncovers novel biology.</title>
        <authorList>
            <person name="Wiegand S."/>
            <person name="Jogler M."/>
            <person name="Boedeker C."/>
            <person name="Pinto D."/>
            <person name="Vollmers J."/>
            <person name="Rivas-Marin E."/>
            <person name="Kohn T."/>
            <person name="Peeters S.H."/>
            <person name="Heuer A."/>
            <person name="Rast P."/>
            <person name="Oberbeckmann S."/>
            <person name="Bunk B."/>
            <person name="Jeske O."/>
            <person name="Meyerdierks A."/>
            <person name="Storesund J.E."/>
            <person name="Kallscheuer N."/>
            <person name="Luecker S."/>
            <person name="Lage O.M."/>
            <person name="Pohl T."/>
            <person name="Merkel B.J."/>
            <person name="Hornburger P."/>
            <person name="Mueller R.-W."/>
            <person name="Bruemmer F."/>
            <person name="Labrenz M."/>
            <person name="Spormann A.M."/>
            <person name="Op den Camp H."/>
            <person name="Overmann J."/>
            <person name="Amann R."/>
            <person name="Jetten M.S.M."/>
            <person name="Mascher T."/>
            <person name="Medema M.H."/>
            <person name="Devos D.P."/>
            <person name="Kaster A.-K."/>
            <person name="Ovreas L."/>
            <person name="Rohde M."/>
            <person name="Galperin M.Y."/>
            <person name="Jogler C."/>
        </authorList>
    </citation>
    <scope>NUCLEOTIDE SEQUENCE [LARGE SCALE GENOMIC DNA]</scope>
    <source>
        <strain evidence="1 2">SV_7m_r</strain>
    </source>
</reference>
<evidence type="ECO:0000313" key="2">
    <source>
        <dbReference type="Proteomes" id="UP000315003"/>
    </source>
</evidence>
<dbReference type="EMBL" id="CP036272">
    <property type="protein sequence ID" value="QDT60273.1"/>
    <property type="molecule type" value="Genomic_DNA"/>
</dbReference>
<name>A0A517SW10_9BACT</name>
<sequence>MMNRFLIDSHNTGDVMKTSGLSLATLALALFLTGCQGETKSAVPASTVSLPAAPESDLSVLNATEVKDSESLPEVVLVSGRIDSGADAEVFQPGQMTFMMSQMPDASHADGDPDHADNCPFCAMSVARAPKVIVNFTDSSGTVRSGDPRTALGVKKGDAVLVEGKATFNPDLKVVEVQATAVYQHP</sequence>
<organism evidence="1 2">
    <name type="scientific">Stieleria bergensis</name>
    <dbReference type="NCBI Taxonomy" id="2528025"/>
    <lineage>
        <taxon>Bacteria</taxon>
        <taxon>Pseudomonadati</taxon>
        <taxon>Planctomycetota</taxon>
        <taxon>Planctomycetia</taxon>
        <taxon>Pirellulales</taxon>
        <taxon>Pirellulaceae</taxon>
        <taxon>Stieleria</taxon>
    </lineage>
</organism>
<evidence type="ECO:0000313" key="1">
    <source>
        <dbReference type="EMBL" id="QDT60273.1"/>
    </source>
</evidence>